<dbReference type="InterPro" id="IPR036860">
    <property type="entry name" value="SH2_dom_sf"/>
</dbReference>
<evidence type="ECO:0000256" key="1">
    <source>
        <dbReference type="ARBA" id="ARBA00022999"/>
    </source>
</evidence>
<feature type="compositionally biased region" description="Basic and acidic residues" evidence="3">
    <location>
        <begin position="383"/>
        <end position="393"/>
    </location>
</feature>
<keyword evidence="1 2" id="KW-0727">SH2 domain</keyword>
<feature type="compositionally biased region" description="Low complexity" evidence="3">
    <location>
        <begin position="182"/>
        <end position="192"/>
    </location>
</feature>
<gene>
    <name evidence="7" type="primary">blnk</name>
</gene>
<feature type="domain" description="SH2" evidence="5">
    <location>
        <begin position="458"/>
        <end position="565"/>
    </location>
</feature>
<dbReference type="RefSeq" id="XP_045556693.1">
    <property type="nucleotide sequence ID" value="XM_045700737.1"/>
</dbReference>
<dbReference type="PANTHER" id="PTHR14098">
    <property type="entry name" value="SH2 DOMAIN CONTAINING PROTEIN"/>
    <property type="match status" value="1"/>
</dbReference>
<feature type="compositionally biased region" description="Acidic residues" evidence="3">
    <location>
        <begin position="147"/>
        <end position="176"/>
    </location>
</feature>
<dbReference type="Gene3D" id="1.10.150.50">
    <property type="entry name" value="Transcription Factor, Ets-1"/>
    <property type="match status" value="1"/>
</dbReference>
<evidence type="ECO:0000313" key="7">
    <source>
        <dbReference type="RefSeq" id="XP_045556693.1"/>
    </source>
</evidence>
<protein>
    <submittedName>
        <fullName evidence="7">B-cell linker protein isoform X1</fullName>
    </submittedName>
</protein>
<dbReference type="Proteomes" id="UP001652741">
    <property type="component" value="Chromosome ssa18"/>
</dbReference>
<dbReference type="PANTHER" id="PTHR14098:SF3">
    <property type="entry name" value="B-CELL LINKER PROTEIN"/>
    <property type="match status" value="1"/>
</dbReference>
<evidence type="ECO:0000256" key="4">
    <source>
        <dbReference type="SAM" id="SignalP"/>
    </source>
</evidence>
<organism evidence="6 7">
    <name type="scientific">Salmo salar</name>
    <name type="common">Atlantic salmon</name>
    <dbReference type="NCBI Taxonomy" id="8030"/>
    <lineage>
        <taxon>Eukaryota</taxon>
        <taxon>Metazoa</taxon>
        <taxon>Chordata</taxon>
        <taxon>Craniata</taxon>
        <taxon>Vertebrata</taxon>
        <taxon>Euteleostomi</taxon>
        <taxon>Actinopterygii</taxon>
        <taxon>Neopterygii</taxon>
        <taxon>Teleostei</taxon>
        <taxon>Protacanthopterygii</taxon>
        <taxon>Salmoniformes</taxon>
        <taxon>Salmonidae</taxon>
        <taxon>Salmoninae</taxon>
        <taxon>Salmo</taxon>
    </lineage>
</organism>
<dbReference type="SUPFAM" id="SSF55550">
    <property type="entry name" value="SH2 domain"/>
    <property type="match status" value="1"/>
</dbReference>
<evidence type="ECO:0000313" key="6">
    <source>
        <dbReference type="Proteomes" id="UP001652741"/>
    </source>
</evidence>
<evidence type="ECO:0000256" key="3">
    <source>
        <dbReference type="SAM" id="MobiDB-lite"/>
    </source>
</evidence>
<feature type="compositionally biased region" description="Acidic residues" evidence="3">
    <location>
        <begin position="341"/>
        <end position="352"/>
    </location>
</feature>
<evidence type="ECO:0000256" key="2">
    <source>
        <dbReference type="PROSITE-ProRule" id="PRU00191"/>
    </source>
</evidence>
<name>A0ABM3DD04_SALSA</name>
<dbReference type="Gene3D" id="3.30.505.10">
    <property type="entry name" value="SH2 domain"/>
    <property type="match status" value="1"/>
</dbReference>
<feature type="compositionally biased region" description="Acidic residues" evidence="3">
    <location>
        <begin position="236"/>
        <end position="258"/>
    </location>
</feature>
<dbReference type="SUPFAM" id="SSF47769">
    <property type="entry name" value="SAM/Pointed domain"/>
    <property type="match status" value="1"/>
</dbReference>
<dbReference type="SMART" id="SM00252">
    <property type="entry name" value="SH2"/>
    <property type="match status" value="1"/>
</dbReference>
<sequence>MTSPPPLLPLVHFLMWDLSAVVESWCEREVSPSLSIRAWTSELPLVVTVMNLPTREQCEDWSSAQVASLLRQNQMQECAATVERMRINGQRFMNLSDSDMSRFSLIHQPQLQKMVQDIKKNDGSILNRLRRFKNKSAPKVPVRDYQGDDLDGEQWSEDEFDSDTYEEPQGEQDDSYEPPPSQSVFTSTSTSSACFPRGDYVDSCRDRPNHPPRKPICLPKPTRPSPSFPPKPNQQDDNEEDYVIPKSDDEDNYIDPTEEPPANRPMHGRGKPVKSSPSMSKTVPERSNSPDVYEVPDIEENSPPPVSRPSTLKVPAQGFPPRASPRMHLKTCPPIPIQEPIDGEYEVCDPDESGSTKSAEKALPVLPKPMPRETKPLKPPFRPRQDIASRENEGPALAMRHSTQKPTTTPQPAEYKRANRIPLPQMSTSQKPDRGTVPTAENKLTDAEEGADVLKKPWYASTCDRKTAEDTLVRSNKDGAFLIRKSSGQDRQQPYTLVVYYNSRVYNIPVRYIQASQQYTLGREKKGEERFTSVSHIIENHQRNPLVLIDSQRNTKDFTKLCYAVKP</sequence>
<feature type="compositionally biased region" description="Basic and acidic residues" evidence="3">
    <location>
        <begin position="199"/>
        <end position="209"/>
    </location>
</feature>
<reference evidence="7" key="1">
    <citation type="submission" date="2025-08" db="UniProtKB">
        <authorList>
            <consortium name="RefSeq"/>
        </authorList>
    </citation>
    <scope>IDENTIFICATION</scope>
</reference>
<keyword evidence="4" id="KW-0732">Signal</keyword>
<dbReference type="Pfam" id="PF00017">
    <property type="entry name" value="SH2"/>
    <property type="match status" value="1"/>
</dbReference>
<dbReference type="InterPro" id="IPR000980">
    <property type="entry name" value="SH2"/>
</dbReference>
<accession>A0ABM3DD04</accession>
<proteinExistence type="predicted"/>
<feature type="signal peptide" evidence="4">
    <location>
        <begin position="1"/>
        <end position="26"/>
    </location>
</feature>
<dbReference type="InterPro" id="IPR013761">
    <property type="entry name" value="SAM/pointed_sf"/>
</dbReference>
<dbReference type="PROSITE" id="PS50001">
    <property type="entry name" value="SH2"/>
    <property type="match status" value="1"/>
</dbReference>
<dbReference type="GeneID" id="106576789"/>
<feature type="chain" id="PRO_5047159707" evidence="4">
    <location>
        <begin position="27"/>
        <end position="567"/>
    </location>
</feature>
<keyword evidence="6" id="KW-1185">Reference proteome</keyword>
<dbReference type="CDD" id="cd09929">
    <property type="entry name" value="SH2_BLNK_SLP-76"/>
    <property type="match status" value="1"/>
</dbReference>
<feature type="region of interest" description="Disordered" evidence="3">
    <location>
        <begin position="137"/>
        <end position="439"/>
    </location>
</feature>
<dbReference type="InterPro" id="IPR051751">
    <property type="entry name" value="Immunoreceptor_sig_adapters"/>
</dbReference>
<feature type="compositionally biased region" description="Polar residues" evidence="3">
    <location>
        <begin position="275"/>
        <end position="290"/>
    </location>
</feature>
<feature type="compositionally biased region" description="Pro residues" evidence="3">
    <location>
        <begin position="221"/>
        <end position="232"/>
    </location>
</feature>
<evidence type="ECO:0000259" key="5">
    <source>
        <dbReference type="PROSITE" id="PS50001"/>
    </source>
</evidence>